<dbReference type="PANTHER" id="PTHR42709">
    <property type="entry name" value="ALKALINE PHOSPHATASE LIKE PROTEIN"/>
    <property type="match status" value="1"/>
</dbReference>
<evidence type="ECO:0000313" key="10">
    <source>
        <dbReference type="Proteomes" id="UP000199689"/>
    </source>
</evidence>
<comment type="similarity">
    <text evidence="2">Belongs to the DedA family.</text>
</comment>
<evidence type="ECO:0000256" key="7">
    <source>
        <dbReference type="SAM" id="Phobius"/>
    </source>
</evidence>
<comment type="subcellular location">
    <subcellularLocation>
        <location evidence="1">Cell membrane</location>
        <topology evidence="1">Multi-pass membrane protein</topology>
    </subcellularLocation>
</comment>
<dbReference type="OrthoDB" id="9813426at2"/>
<dbReference type="STRING" id="209880.SAMN02910343_00084"/>
<feature type="transmembrane region" description="Helical" evidence="7">
    <location>
        <begin position="12"/>
        <end position="29"/>
    </location>
</feature>
<feature type="transmembrane region" description="Helical" evidence="7">
    <location>
        <begin position="135"/>
        <end position="153"/>
    </location>
</feature>
<evidence type="ECO:0000259" key="8">
    <source>
        <dbReference type="Pfam" id="PF09335"/>
    </source>
</evidence>
<evidence type="ECO:0000313" key="9">
    <source>
        <dbReference type="EMBL" id="SDA37303.1"/>
    </source>
</evidence>
<name>A0A1G5UUL4_9FIRM</name>
<evidence type="ECO:0000256" key="6">
    <source>
        <dbReference type="ARBA" id="ARBA00023136"/>
    </source>
</evidence>
<dbReference type="RefSeq" id="WP_091362671.1">
    <property type="nucleotide sequence ID" value="NZ_FMXA01000003.1"/>
</dbReference>
<keyword evidence="5 7" id="KW-1133">Transmembrane helix</keyword>
<gene>
    <name evidence="9" type="ORF">SAMN02910343_00084</name>
</gene>
<dbReference type="GeneID" id="87755140"/>
<feature type="transmembrane region" description="Helical" evidence="7">
    <location>
        <begin position="165"/>
        <end position="189"/>
    </location>
</feature>
<proteinExistence type="inferred from homology"/>
<dbReference type="AlphaFoldDB" id="A0A1G5UUL4"/>
<dbReference type="InterPro" id="IPR051311">
    <property type="entry name" value="DedA_domain"/>
</dbReference>
<dbReference type="Pfam" id="PF09335">
    <property type="entry name" value="VTT_dom"/>
    <property type="match status" value="1"/>
</dbReference>
<dbReference type="InterPro" id="IPR032816">
    <property type="entry name" value="VTT_dom"/>
</dbReference>
<organism evidence="9 10">
    <name type="scientific">Allisonella histaminiformans</name>
    <dbReference type="NCBI Taxonomy" id="209880"/>
    <lineage>
        <taxon>Bacteria</taxon>
        <taxon>Bacillati</taxon>
        <taxon>Bacillota</taxon>
        <taxon>Negativicutes</taxon>
        <taxon>Veillonellales</taxon>
        <taxon>Veillonellaceae</taxon>
        <taxon>Allisonella</taxon>
    </lineage>
</organism>
<accession>A0A1G5UUL4</accession>
<feature type="transmembrane region" description="Helical" evidence="7">
    <location>
        <begin position="49"/>
        <end position="71"/>
    </location>
</feature>
<keyword evidence="3" id="KW-1003">Cell membrane</keyword>
<evidence type="ECO:0000256" key="3">
    <source>
        <dbReference type="ARBA" id="ARBA00022475"/>
    </source>
</evidence>
<evidence type="ECO:0000256" key="4">
    <source>
        <dbReference type="ARBA" id="ARBA00022692"/>
    </source>
</evidence>
<protein>
    <submittedName>
        <fullName evidence="9">Membrane protein DedA, SNARE-associated domain</fullName>
    </submittedName>
</protein>
<sequence length="193" mass="21393">MDFITSLLTEWGYLALFIIMALENMNIPIPSEIVLGFAGFLVFKGVFAFWPTILVGTAAGLTGSLLSYWMGYKGGRKILLKFSTKGGLTTKKLIAADSWFQNFGGLAVFTGRLLPGIRTFISLPAGIAQYNLRKFILFSIAGTVPWTMLLVYIGSALGENWETLLLYKVEIAAGAFLFVGMMIIIYLFFRKQK</sequence>
<keyword evidence="6 7" id="KW-0472">Membrane</keyword>
<evidence type="ECO:0000256" key="1">
    <source>
        <dbReference type="ARBA" id="ARBA00004651"/>
    </source>
</evidence>
<reference evidence="9 10" key="1">
    <citation type="submission" date="2016-10" db="EMBL/GenBank/DDBJ databases">
        <authorList>
            <person name="de Groot N.N."/>
        </authorList>
    </citation>
    <scope>NUCLEOTIDE SEQUENCE [LARGE SCALE GENOMIC DNA]</scope>
    <source>
        <strain evidence="9 10">DSM 15230</strain>
    </source>
</reference>
<evidence type="ECO:0000256" key="5">
    <source>
        <dbReference type="ARBA" id="ARBA00022989"/>
    </source>
</evidence>
<evidence type="ECO:0000256" key="2">
    <source>
        <dbReference type="ARBA" id="ARBA00010792"/>
    </source>
</evidence>
<dbReference type="GO" id="GO:0005886">
    <property type="term" value="C:plasma membrane"/>
    <property type="evidence" value="ECO:0007669"/>
    <property type="project" value="UniProtKB-SubCell"/>
</dbReference>
<feature type="domain" description="VTT" evidence="8">
    <location>
        <begin position="29"/>
        <end position="155"/>
    </location>
</feature>
<dbReference type="Proteomes" id="UP000199689">
    <property type="component" value="Unassembled WGS sequence"/>
</dbReference>
<keyword evidence="4 7" id="KW-0812">Transmembrane</keyword>
<keyword evidence="10" id="KW-1185">Reference proteome</keyword>
<dbReference type="EMBL" id="FMXA01000003">
    <property type="protein sequence ID" value="SDA37303.1"/>
    <property type="molecule type" value="Genomic_DNA"/>
</dbReference>
<dbReference type="PANTHER" id="PTHR42709:SF6">
    <property type="entry name" value="UNDECAPRENYL PHOSPHATE TRANSPORTER A"/>
    <property type="match status" value="1"/>
</dbReference>